<dbReference type="PROSITE" id="PS51208">
    <property type="entry name" value="AUTOTRANSPORTER"/>
    <property type="match status" value="1"/>
</dbReference>
<dbReference type="EMBL" id="SPPA01000027">
    <property type="protein sequence ID" value="TFV08230.1"/>
    <property type="molecule type" value="Genomic_DNA"/>
</dbReference>
<dbReference type="InterPro" id="IPR005546">
    <property type="entry name" value="Autotransporte_beta"/>
</dbReference>
<reference evidence="4 5" key="1">
    <citation type="submission" date="2019-03" db="EMBL/GenBank/DDBJ databases">
        <title>Diversity of the mouse oral microbiome.</title>
        <authorList>
            <person name="Joseph S."/>
            <person name="Aduse-Opoku J."/>
            <person name="Curtis M."/>
            <person name="Wade W."/>
            <person name="Hashim A."/>
        </authorList>
    </citation>
    <scope>NUCLEOTIDE SEQUENCE [LARGE SCALE GENOMIC DNA]</scope>
    <source>
        <strain evidence="4 5">WT12</strain>
    </source>
</reference>
<dbReference type="Pfam" id="PF03797">
    <property type="entry name" value="Autotransporter"/>
    <property type="match status" value="1"/>
</dbReference>
<dbReference type="Proteomes" id="UP000297396">
    <property type="component" value="Unassembled WGS sequence"/>
</dbReference>
<keyword evidence="1" id="KW-0175">Coiled coil</keyword>
<feature type="domain" description="Autotransporter" evidence="3">
    <location>
        <begin position="1275"/>
        <end position="1542"/>
    </location>
</feature>
<comment type="caution">
    <text evidence="4">The sequence shown here is derived from an EMBL/GenBank/DDBJ whole genome shotgun (WGS) entry which is preliminary data.</text>
</comment>
<name>A0A4Y9JU42_9PAST</name>
<dbReference type="OrthoDB" id="90212at2"/>
<dbReference type="SUPFAM" id="SSF103515">
    <property type="entry name" value="Autotransporter"/>
    <property type="match status" value="1"/>
</dbReference>
<evidence type="ECO:0000313" key="4">
    <source>
        <dbReference type="EMBL" id="TFV08230.1"/>
    </source>
</evidence>
<evidence type="ECO:0000313" key="5">
    <source>
        <dbReference type="Proteomes" id="UP000297396"/>
    </source>
</evidence>
<dbReference type="InterPro" id="IPR036709">
    <property type="entry name" value="Autotransporte_beta_dom_sf"/>
</dbReference>
<evidence type="ECO:0000256" key="2">
    <source>
        <dbReference type="SAM" id="MobiDB-lite"/>
    </source>
</evidence>
<feature type="coiled-coil region" evidence="1">
    <location>
        <begin position="1032"/>
        <end position="1191"/>
    </location>
</feature>
<protein>
    <submittedName>
        <fullName evidence="4">Autotransporter domain-containing protein</fullName>
    </submittedName>
</protein>
<evidence type="ECO:0000259" key="3">
    <source>
        <dbReference type="PROSITE" id="PS51208"/>
    </source>
</evidence>
<evidence type="ECO:0000256" key="1">
    <source>
        <dbReference type="SAM" id="Coils"/>
    </source>
</evidence>
<organism evidence="4 5">
    <name type="scientific">Muribacter muris</name>
    <dbReference type="NCBI Taxonomy" id="67855"/>
    <lineage>
        <taxon>Bacteria</taxon>
        <taxon>Pseudomonadati</taxon>
        <taxon>Pseudomonadota</taxon>
        <taxon>Gammaproteobacteria</taxon>
        <taxon>Pasteurellales</taxon>
        <taxon>Pasteurellaceae</taxon>
        <taxon>Muribacter</taxon>
    </lineage>
</organism>
<feature type="region of interest" description="Disordered" evidence="2">
    <location>
        <begin position="225"/>
        <end position="244"/>
    </location>
</feature>
<gene>
    <name evidence="4" type="ORF">E4T80_10715</name>
</gene>
<dbReference type="SMART" id="SM00869">
    <property type="entry name" value="Autotransporter"/>
    <property type="match status" value="1"/>
</dbReference>
<accession>A0A4Y9JU42</accession>
<proteinExistence type="predicted"/>
<dbReference type="Gene3D" id="2.40.128.130">
    <property type="entry name" value="Autotransporter beta-domain"/>
    <property type="match status" value="1"/>
</dbReference>
<sequence length="1543" mass="163611">MTKEGKGMNHKSDLWLKGLKISAIATAVASASVYAYEQGKGATALIHSDDRVEKIDTLSAGSNPDERIKGDFNRSGNPVRVIWYGNPSDQDGKVPQTGANNQGQIIGKVIAKGQDTTDSEDRRGAISIDGVANGIDALGWSAPSNPNDVIFNLNSVENSGSISASTDLQGGEAETHGDIQSYGSGNGISVIGLADFGKHNAQVGSDGIADGYSGATGVSRRTGAIRTSRTRAAEPAPAPSSPALEKADFEGKTVEVGLQNVNNSGQISGKIYAQAHQKAVAHTSDYKPQFYSVTGSASGNALSISSYVNTIDRYTYSENKHNFAKLGSITNSGHLRGEAQLLGGKNTTHTGTASNNSGNGISAIAVTGRFAKNSTEAAVGNLQNSGEIVGRLEQISSDNSGYRGFHLYSTANAHGSGNAVSVTASSANAQTRVPASATLGDIQNSGKLTGFALVKAGGGLGDITANVRASGNGVSVYAQGNSGELAKIGAVDNAGVISGQIEVYGGKSDSAATDKRFIPEIKGVKTAAGNSSATDTPRLSAETCRWLPANTPGCEATATPTASSTPDHVNATVQSATGAHSSGNGITVWTYGESSEYGQQKAQLGNILNTGTVSGYAKVWQGFSQGEHTRVDYRNNGAGIAIKARMDGNITNAGVISGNHSALLARGKIDTAWSTTNPTYTSGFKGQVNNYGILAGRLIVGGYQLDQSADQYYNYFETRHANNVKNAGLYIQLDKDENIEQVTVGTDSLTAFSKNGKNYTVINAPLTSSNKDSEKLTTAEETFTNKIINGVGMANGALFAKHNTTLEDSIVNGYKTALKVGENAEVTVNNTTLNANGFKVNQSEKPLAILGDSGANKVLLSNSTLINGDIDLKAGNDELTIADGQVKFNGRLIDLGEGQDTLQLGKADLPNAQPIKVDYEVHNAEQITVNQPTTFWASAKVRGTNALTLNSDLYYQVLSPEMHALFDANRSEKIALNGVGKFIVDTTKAASEYEVKFGGFQLDPTNITFETNSVLQNATFKDGKLLIQPKVVMTAEEAAKQAEQQAQLAAQLSEAQKQKAELEKAQQDVAAQREQEQAALAAQAQQLADAEKQKAELEKRLQDTLAQRDQLAADLAANSAQADEVKQQKADLEKALQQAIAERDQLQANAVASKPSSAVDEMKTALINQQLADLQQKIDQLNQQIADQNLQAGKTFSTPFTDAYQSYLTHWQLSGVNALEASALTTDKSEQAAAEAINRYLSDTVEHNIYGAVAHQLAQFTRDERNALLSLTKRLSDQQWYVAAKGLNATHHYRQTAEKATTNGAMVSVQYGVNDDLTAGAYVATHQQKTTGGASHLKGKGVSFGAYVSKHFNNLSLTAGVMHARTDLKGKRYISNGYDSHQFDANGKANATGAYLQAKYAVALNDHWQFVPRADVAYTRLAQGAINETGNAGLAIDAYRTQRIESRIGQDMIAKLPMSNGDLSFKVSTDYTVVAGEKDLQGRFNRGKTFAIRTEPNRNIAGIGAGIGYEWRNGLEVDLNASKTLSKAGNETIATFKLGYTFK</sequence>